<sequence>MDVSDAPRLRTVEENEPQLELRADENNARAWLSVVGAFLFLFPSYGFMQSIGTIQSYVELHQLSAYTTRDIGWITGVYIFLATVLGIQIGPLFDLYGPRVLGPAGAAIYIPTFFLLAECSKYWHFMLCLGVLGGIGAAIVSTVAVAAIGKWFVRRRGLAMGLSLCGSSVGGVVIPLMLRQLFPRVGWAWSMRALAFIVTVVLVIGSFCLQPSPQHGQGRRASGQRVSLGGATLNFAALTSKAFISVAVGIFVLEFAIFGVFGLLPSYAVAAHFPAEMGYTLVAIANACSCLGRLLPGFAGDYLGHFNVLLFMILITVAFTASILVPFGSTSIAALYAFSALWGFGSGSFISLTPVCMGKTCETANYGRYYGTMYFFVSFSLLMALPLGGQMLETLGTRALAGLYLGVVFLGAICFLAARQFLLGQTHSVKAKI</sequence>
<dbReference type="Proteomes" id="UP001174694">
    <property type="component" value="Unassembled WGS sequence"/>
</dbReference>
<dbReference type="InterPro" id="IPR011701">
    <property type="entry name" value="MFS"/>
</dbReference>
<dbReference type="Gene3D" id="1.20.1250.20">
    <property type="entry name" value="MFS general substrate transporter like domains"/>
    <property type="match status" value="1"/>
</dbReference>
<protein>
    <submittedName>
        <fullName evidence="5">Major facilitator superfamily transporter protein</fullName>
    </submittedName>
</protein>
<feature type="domain" description="Major facilitator superfamily (MFS) profile" evidence="4">
    <location>
        <begin position="29"/>
        <end position="429"/>
    </location>
</feature>
<feature type="transmembrane region" description="Helical" evidence="3">
    <location>
        <begin position="123"/>
        <end position="146"/>
    </location>
</feature>
<comment type="similarity">
    <text evidence="2">Belongs to the major facilitator superfamily. Monocarboxylate porter (TC 2.A.1.13) family.</text>
</comment>
<feature type="transmembrane region" description="Helical" evidence="3">
    <location>
        <begin position="399"/>
        <end position="418"/>
    </location>
</feature>
<dbReference type="PANTHER" id="PTHR11360">
    <property type="entry name" value="MONOCARBOXYLATE TRANSPORTER"/>
    <property type="match status" value="1"/>
</dbReference>
<dbReference type="GO" id="GO:0022857">
    <property type="term" value="F:transmembrane transporter activity"/>
    <property type="evidence" value="ECO:0007669"/>
    <property type="project" value="InterPro"/>
</dbReference>
<evidence type="ECO:0000256" key="3">
    <source>
        <dbReference type="SAM" id="Phobius"/>
    </source>
</evidence>
<name>A0AA38RHB9_9PEZI</name>
<evidence type="ECO:0000256" key="2">
    <source>
        <dbReference type="ARBA" id="ARBA00006727"/>
    </source>
</evidence>
<dbReference type="InterPro" id="IPR036259">
    <property type="entry name" value="MFS_trans_sf"/>
</dbReference>
<dbReference type="InterPro" id="IPR050327">
    <property type="entry name" value="Proton-linked_MCT"/>
</dbReference>
<feature type="transmembrane region" description="Helical" evidence="3">
    <location>
        <begin position="369"/>
        <end position="387"/>
    </location>
</feature>
<feature type="transmembrane region" description="Helical" evidence="3">
    <location>
        <begin position="30"/>
        <end position="51"/>
    </location>
</feature>
<gene>
    <name evidence="5" type="ORF">NKR23_g9305</name>
</gene>
<comment type="caution">
    <text evidence="5">The sequence shown here is derived from an EMBL/GenBank/DDBJ whole genome shotgun (WGS) entry which is preliminary data.</text>
</comment>
<dbReference type="GO" id="GO:0016020">
    <property type="term" value="C:membrane"/>
    <property type="evidence" value="ECO:0007669"/>
    <property type="project" value="UniProtKB-SubCell"/>
</dbReference>
<keyword evidence="3" id="KW-0472">Membrane</keyword>
<comment type="subcellular location">
    <subcellularLocation>
        <location evidence="1">Membrane</location>
        <topology evidence="1">Multi-pass membrane protein</topology>
    </subcellularLocation>
</comment>
<keyword evidence="3" id="KW-0812">Transmembrane</keyword>
<dbReference type="PROSITE" id="PS50850">
    <property type="entry name" value="MFS"/>
    <property type="match status" value="1"/>
</dbReference>
<dbReference type="PANTHER" id="PTHR11360:SF230">
    <property type="entry name" value="MONOCARBOXYLATE TRANSPORTER, PUTATIVE (AFU_ORTHOLOGUE AFUA_2G12790)-RELATED"/>
    <property type="match status" value="1"/>
</dbReference>
<keyword evidence="3" id="KW-1133">Transmembrane helix</keyword>
<reference evidence="5" key="1">
    <citation type="submission" date="2022-07" db="EMBL/GenBank/DDBJ databases">
        <title>Fungi with potential for degradation of polypropylene.</title>
        <authorList>
            <person name="Gostincar C."/>
        </authorList>
    </citation>
    <scope>NUCLEOTIDE SEQUENCE</scope>
    <source>
        <strain evidence="5">EXF-13308</strain>
    </source>
</reference>
<evidence type="ECO:0000256" key="1">
    <source>
        <dbReference type="ARBA" id="ARBA00004141"/>
    </source>
</evidence>
<feature type="transmembrane region" description="Helical" evidence="3">
    <location>
        <begin position="242"/>
        <end position="265"/>
    </location>
</feature>
<feature type="transmembrane region" description="Helical" evidence="3">
    <location>
        <begin position="308"/>
        <end position="327"/>
    </location>
</feature>
<dbReference type="EMBL" id="JANBVO010000036">
    <property type="protein sequence ID" value="KAJ9137034.1"/>
    <property type="molecule type" value="Genomic_DNA"/>
</dbReference>
<dbReference type="SUPFAM" id="SSF103473">
    <property type="entry name" value="MFS general substrate transporter"/>
    <property type="match status" value="1"/>
</dbReference>
<feature type="transmembrane region" description="Helical" evidence="3">
    <location>
        <begin position="100"/>
        <end position="117"/>
    </location>
</feature>
<feature type="transmembrane region" description="Helical" evidence="3">
    <location>
        <begin position="333"/>
        <end position="357"/>
    </location>
</feature>
<evidence type="ECO:0000313" key="5">
    <source>
        <dbReference type="EMBL" id="KAJ9137034.1"/>
    </source>
</evidence>
<keyword evidence="6" id="KW-1185">Reference proteome</keyword>
<feature type="transmembrane region" description="Helical" evidence="3">
    <location>
        <begin position="277"/>
        <end position="296"/>
    </location>
</feature>
<proteinExistence type="inferred from homology"/>
<organism evidence="5 6">
    <name type="scientific">Pleurostoma richardsiae</name>
    <dbReference type="NCBI Taxonomy" id="41990"/>
    <lineage>
        <taxon>Eukaryota</taxon>
        <taxon>Fungi</taxon>
        <taxon>Dikarya</taxon>
        <taxon>Ascomycota</taxon>
        <taxon>Pezizomycotina</taxon>
        <taxon>Sordariomycetes</taxon>
        <taxon>Sordariomycetidae</taxon>
        <taxon>Calosphaeriales</taxon>
        <taxon>Pleurostomataceae</taxon>
        <taxon>Pleurostoma</taxon>
    </lineage>
</organism>
<accession>A0AA38RHB9</accession>
<evidence type="ECO:0000313" key="6">
    <source>
        <dbReference type="Proteomes" id="UP001174694"/>
    </source>
</evidence>
<evidence type="ECO:0000259" key="4">
    <source>
        <dbReference type="PROSITE" id="PS50850"/>
    </source>
</evidence>
<dbReference type="AlphaFoldDB" id="A0AA38RHB9"/>
<dbReference type="Pfam" id="PF07690">
    <property type="entry name" value="MFS_1"/>
    <property type="match status" value="1"/>
</dbReference>
<feature type="transmembrane region" description="Helical" evidence="3">
    <location>
        <begin position="189"/>
        <end position="209"/>
    </location>
</feature>
<feature type="transmembrane region" description="Helical" evidence="3">
    <location>
        <begin position="71"/>
        <end position="93"/>
    </location>
</feature>
<dbReference type="InterPro" id="IPR020846">
    <property type="entry name" value="MFS_dom"/>
</dbReference>
<feature type="transmembrane region" description="Helical" evidence="3">
    <location>
        <begin position="158"/>
        <end position="177"/>
    </location>
</feature>